<dbReference type="PANTHER" id="PTHR21340">
    <property type="entry name" value="DIADENOSINE 5,5-P1,P4-TETRAPHOSPHATE PYROPHOSPHOHYDROLASE MUTT"/>
    <property type="match status" value="1"/>
</dbReference>
<dbReference type="InterPro" id="IPR000086">
    <property type="entry name" value="NUDIX_hydrolase_dom"/>
</dbReference>
<protein>
    <submittedName>
        <fullName evidence="4">NUDIX domain-containing protein</fullName>
    </submittedName>
</protein>
<gene>
    <name evidence="4" type="ORF">GX576_04535</name>
</gene>
<comment type="cofactor">
    <cofactor evidence="1">
        <name>Mg(2+)</name>
        <dbReference type="ChEBI" id="CHEBI:18420"/>
    </cofactor>
</comment>
<evidence type="ECO:0000256" key="1">
    <source>
        <dbReference type="ARBA" id="ARBA00001946"/>
    </source>
</evidence>
<dbReference type="PANTHER" id="PTHR21340:SF0">
    <property type="entry name" value="BIS(5'-NUCLEOSYL)-TETRAPHOSPHATASE [ASYMMETRICAL]"/>
    <property type="match status" value="1"/>
</dbReference>
<reference evidence="4 5" key="1">
    <citation type="journal article" date="2020" name="Biotechnol. Biofuels">
        <title>New insights from the biogas microbiome by comprehensive genome-resolved metagenomics of nearly 1600 species originating from multiple anaerobic digesters.</title>
        <authorList>
            <person name="Campanaro S."/>
            <person name="Treu L."/>
            <person name="Rodriguez-R L.M."/>
            <person name="Kovalovszki A."/>
            <person name="Ziels R.M."/>
            <person name="Maus I."/>
            <person name="Zhu X."/>
            <person name="Kougias P.G."/>
            <person name="Basile A."/>
            <person name="Luo G."/>
            <person name="Schluter A."/>
            <person name="Konstantinidis K.T."/>
            <person name="Angelidaki I."/>
        </authorList>
    </citation>
    <scope>NUCLEOTIDE SEQUENCE [LARGE SCALE GENOMIC DNA]</scope>
    <source>
        <strain evidence="4">AS06rmzACSIP_256</strain>
    </source>
</reference>
<dbReference type="RefSeq" id="WP_083200462.1">
    <property type="nucleotide sequence ID" value="NZ_MBFM01000005.1"/>
</dbReference>
<evidence type="ECO:0000256" key="2">
    <source>
        <dbReference type="ARBA" id="ARBA00022801"/>
    </source>
</evidence>
<dbReference type="InterPro" id="IPR020084">
    <property type="entry name" value="NUDIX_hydrolase_CS"/>
</dbReference>
<dbReference type="GO" id="GO:0004081">
    <property type="term" value="F:bis(5'-nucleosyl)-tetraphosphatase (asymmetrical) activity"/>
    <property type="evidence" value="ECO:0007669"/>
    <property type="project" value="TreeGrafter"/>
</dbReference>
<evidence type="ECO:0000313" key="5">
    <source>
        <dbReference type="Proteomes" id="UP000536534"/>
    </source>
</evidence>
<dbReference type="Proteomes" id="UP000536534">
    <property type="component" value="Unassembled WGS sequence"/>
</dbReference>
<keyword evidence="2" id="KW-0378">Hydrolase</keyword>
<organism evidence="4 5">
    <name type="scientific">Thauera phenolivorans</name>
    <dbReference type="NCBI Taxonomy" id="1792543"/>
    <lineage>
        <taxon>Bacteria</taxon>
        <taxon>Pseudomonadati</taxon>
        <taxon>Pseudomonadota</taxon>
        <taxon>Betaproteobacteria</taxon>
        <taxon>Rhodocyclales</taxon>
        <taxon>Zoogloeaceae</taxon>
        <taxon>Thauera</taxon>
    </lineage>
</organism>
<proteinExistence type="predicted"/>
<dbReference type="GO" id="GO:0006754">
    <property type="term" value="P:ATP biosynthetic process"/>
    <property type="evidence" value="ECO:0007669"/>
    <property type="project" value="TreeGrafter"/>
</dbReference>
<accession>A0A7X7LV52</accession>
<dbReference type="InterPro" id="IPR051325">
    <property type="entry name" value="Nudix_hydrolase_domain"/>
</dbReference>
<dbReference type="EMBL" id="JAAYYV010000116">
    <property type="protein sequence ID" value="NLF53660.1"/>
    <property type="molecule type" value="Genomic_DNA"/>
</dbReference>
<dbReference type="PROSITE" id="PS51462">
    <property type="entry name" value="NUDIX"/>
    <property type="match status" value="1"/>
</dbReference>
<name>A0A7X7LV52_9RHOO</name>
<feature type="domain" description="Nudix hydrolase" evidence="3">
    <location>
        <begin position="4"/>
        <end position="143"/>
    </location>
</feature>
<sequence length="175" mass="19049">MTAPTQLSCGLLVVDERGGLLVGHSTGSSHWDLPKGLIDPGEAPLVCALREAREEFGLAFAPDRLIDLGRHAYYRGKDLHLFAVGTTKAETPADGCRCTSYFDHYVSGRRVPEIDRFAWADDASLPRMLARSMRRLLFERGLLARARACVGKRREDAGAIAAAPPESPARGGTMQ</sequence>
<dbReference type="SUPFAM" id="SSF55811">
    <property type="entry name" value="Nudix"/>
    <property type="match status" value="1"/>
</dbReference>
<evidence type="ECO:0000259" key="3">
    <source>
        <dbReference type="PROSITE" id="PS51462"/>
    </source>
</evidence>
<evidence type="ECO:0000313" key="4">
    <source>
        <dbReference type="EMBL" id="NLF53660.1"/>
    </source>
</evidence>
<dbReference type="GO" id="GO:0006167">
    <property type="term" value="P:AMP biosynthetic process"/>
    <property type="evidence" value="ECO:0007669"/>
    <property type="project" value="TreeGrafter"/>
</dbReference>
<dbReference type="Pfam" id="PF00293">
    <property type="entry name" value="NUDIX"/>
    <property type="match status" value="1"/>
</dbReference>
<comment type="caution">
    <text evidence="4">The sequence shown here is derived from an EMBL/GenBank/DDBJ whole genome shotgun (WGS) entry which is preliminary data.</text>
</comment>
<dbReference type="AlphaFoldDB" id="A0A7X7LV52"/>
<dbReference type="InterPro" id="IPR015797">
    <property type="entry name" value="NUDIX_hydrolase-like_dom_sf"/>
</dbReference>
<dbReference type="Gene3D" id="3.90.79.10">
    <property type="entry name" value="Nucleoside Triphosphate Pyrophosphohydrolase"/>
    <property type="match status" value="1"/>
</dbReference>
<dbReference type="PROSITE" id="PS00893">
    <property type="entry name" value="NUDIX_BOX"/>
    <property type="match status" value="1"/>
</dbReference>
<dbReference type="OrthoDB" id="5511555at2"/>